<proteinExistence type="predicted"/>
<protein>
    <submittedName>
        <fullName evidence="1">Uncharacterized protein</fullName>
    </submittedName>
</protein>
<organism evidence="1">
    <name type="scientific">marine sediment metagenome</name>
    <dbReference type="NCBI Taxonomy" id="412755"/>
    <lineage>
        <taxon>unclassified sequences</taxon>
        <taxon>metagenomes</taxon>
        <taxon>ecological metagenomes</taxon>
    </lineage>
</organism>
<dbReference type="SUPFAM" id="SSF89372">
    <property type="entry name" value="Fucose-specific lectin"/>
    <property type="match status" value="1"/>
</dbReference>
<reference evidence="1" key="1">
    <citation type="journal article" date="2014" name="Front. Microbiol.">
        <title>High frequency of phylogenetically diverse reductive dehalogenase-homologous genes in deep subseafloor sedimentary metagenomes.</title>
        <authorList>
            <person name="Kawai M."/>
            <person name="Futagami T."/>
            <person name="Toyoda A."/>
            <person name="Takaki Y."/>
            <person name="Nishi S."/>
            <person name="Hori S."/>
            <person name="Arai W."/>
            <person name="Tsubouchi T."/>
            <person name="Morono Y."/>
            <person name="Uchiyama I."/>
            <person name="Ito T."/>
            <person name="Fujiyama A."/>
            <person name="Inagaki F."/>
            <person name="Takami H."/>
        </authorList>
    </citation>
    <scope>NUCLEOTIDE SEQUENCE</scope>
    <source>
        <strain evidence="1">Expedition CK06-06</strain>
    </source>
</reference>
<dbReference type="AlphaFoldDB" id="X0X279"/>
<sequence>TSTGALAADGRLVILYEDLSARAKLIQLWHRIVLGLPKRLARFLRMPQRLGYVVGEFASFERFVTFAGRGRRLTVGSGNNLRGRKPAVAVGPGGRVLIVYEGVAGQGIRYVSAILEPDGVLVAKDYPLIEGETRVGYAPAIAVDQVGRVVIVFEGPEDQGLVYASGTLSPNGKIQAHSFALPRRDAGRGTVPAVAMDGNGRVIVAYQGERDGELWYVSGILDASGQIAGVEFPLTAGPTRRASNPAVA</sequence>
<comment type="caution">
    <text evidence="1">The sequence shown here is derived from an EMBL/GenBank/DDBJ whole genome shotgun (WGS) entry which is preliminary data.</text>
</comment>
<evidence type="ECO:0000313" key="1">
    <source>
        <dbReference type="EMBL" id="GAG30753.1"/>
    </source>
</evidence>
<accession>X0X279</accession>
<gene>
    <name evidence="1" type="ORF">S01H1_68257</name>
</gene>
<feature type="non-terminal residue" evidence="1">
    <location>
        <position position="248"/>
    </location>
</feature>
<feature type="non-terminal residue" evidence="1">
    <location>
        <position position="1"/>
    </location>
</feature>
<name>X0X279_9ZZZZ</name>
<dbReference type="EMBL" id="BARS01045262">
    <property type="protein sequence ID" value="GAG30753.1"/>
    <property type="molecule type" value="Genomic_DNA"/>
</dbReference>